<dbReference type="Pfam" id="PF03781">
    <property type="entry name" value="FGE-sulfatase"/>
    <property type="match status" value="1"/>
</dbReference>
<dbReference type="KEGG" id="fax:FUAX_49920"/>
<sequence length="283" mass="30974">MKLYTKHILATSRNKFGKTMALALMLLTVTLASAQDIDDEEMVIVPAGEFIMGCDYEGNEQNCLEEASPAHKVYVDGFRIDKYMVTYRRYNKCVAEGVCTPLFEGAACNAGMPWNSNHPVNCVDYAQAAAFCEWDGGKRLPTEAEWEKAARGTDGRKFPWGNQSPNCDLAVMNRKKKGDKGMGPGCGAGTTQPVGSRPKGASPYGAMDMAGNLFEWTADWFDPAYFKNSPKKNPKGPKTGHHKTLKGSSWLMRTDAGMMSSVRSGYSPLGQGYVVGFRCAKTL</sequence>
<evidence type="ECO:0000256" key="1">
    <source>
        <dbReference type="SAM" id="MobiDB-lite"/>
    </source>
</evidence>
<name>A0AAU9CTM4_9BACT</name>
<dbReference type="InterPro" id="IPR005532">
    <property type="entry name" value="SUMF_dom"/>
</dbReference>
<dbReference type="InterPro" id="IPR042095">
    <property type="entry name" value="SUMF_sf"/>
</dbReference>
<dbReference type="SUPFAM" id="SSF56436">
    <property type="entry name" value="C-type lectin-like"/>
    <property type="match status" value="1"/>
</dbReference>
<keyword evidence="2" id="KW-0732">Signal</keyword>
<dbReference type="GO" id="GO:0120147">
    <property type="term" value="F:formylglycine-generating oxidase activity"/>
    <property type="evidence" value="ECO:0007669"/>
    <property type="project" value="TreeGrafter"/>
</dbReference>
<evidence type="ECO:0000313" key="4">
    <source>
        <dbReference type="EMBL" id="BDD12560.1"/>
    </source>
</evidence>
<proteinExistence type="predicted"/>
<dbReference type="PANTHER" id="PTHR23150:SF19">
    <property type="entry name" value="FORMYLGLYCINE-GENERATING ENZYME"/>
    <property type="match status" value="1"/>
</dbReference>
<feature type="domain" description="Sulfatase-modifying factor enzyme-like" evidence="3">
    <location>
        <begin position="40"/>
        <end position="281"/>
    </location>
</feature>
<reference evidence="4 5" key="1">
    <citation type="submission" date="2021-12" db="EMBL/GenBank/DDBJ databases">
        <title>Genome sequencing of bacteria with rrn-lacking chromosome and rrn-plasmid.</title>
        <authorList>
            <person name="Anda M."/>
            <person name="Iwasaki W."/>
        </authorList>
    </citation>
    <scope>NUCLEOTIDE SEQUENCE [LARGE SCALE GENOMIC DNA]</scope>
    <source>
        <strain evidence="4 5">DSM 100852</strain>
        <plasmid evidence="4 5">pFA5</plasmid>
    </source>
</reference>
<feature type="region of interest" description="Disordered" evidence="1">
    <location>
        <begin position="180"/>
        <end position="199"/>
    </location>
</feature>
<dbReference type="Proteomes" id="UP001348817">
    <property type="component" value="Plasmid pFA5"/>
</dbReference>
<feature type="chain" id="PRO_5043941924" description="Sulfatase-modifying factor enzyme-like domain-containing protein" evidence="2">
    <location>
        <begin position="35"/>
        <end position="283"/>
    </location>
</feature>
<dbReference type="InterPro" id="IPR051043">
    <property type="entry name" value="Sulfatase_Mod_Factor_Kinase"/>
</dbReference>
<dbReference type="PANTHER" id="PTHR23150">
    <property type="entry name" value="SULFATASE MODIFYING FACTOR 1, 2"/>
    <property type="match status" value="1"/>
</dbReference>
<feature type="signal peptide" evidence="2">
    <location>
        <begin position="1"/>
        <end position="34"/>
    </location>
</feature>
<geneLocation type="plasmid" evidence="4 5">
    <name>pFA5</name>
</geneLocation>
<evidence type="ECO:0000259" key="3">
    <source>
        <dbReference type="Pfam" id="PF03781"/>
    </source>
</evidence>
<dbReference type="InterPro" id="IPR016187">
    <property type="entry name" value="CTDL_fold"/>
</dbReference>
<gene>
    <name evidence="4" type="ORF">FUAX_49920</name>
</gene>
<keyword evidence="5" id="KW-1185">Reference proteome</keyword>
<keyword evidence="4" id="KW-0614">Plasmid</keyword>
<protein>
    <recommendedName>
        <fullName evidence="3">Sulfatase-modifying factor enzyme-like domain-containing protein</fullName>
    </recommendedName>
</protein>
<dbReference type="Gene3D" id="3.90.1580.10">
    <property type="entry name" value="paralog of FGE (formylglycine-generating enzyme)"/>
    <property type="match status" value="1"/>
</dbReference>
<dbReference type="RefSeq" id="WP_338395879.1">
    <property type="nucleotide sequence ID" value="NZ_AP025319.1"/>
</dbReference>
<accession>A0AAU9CTM4</accession>
<dbReference type="EMBL" id="AP025319">
    <property type="protein sequence ID" value="BDD12560.1"/>
    <property type="molecule type" value="Genomic_DNA"/>
</dbReference>
<organism evidence="4 5">
    <name type="scientific">Fulvitalea axinellae</name>
    <dbReference type="NCBI Taxonomy" id="1182444"/>
    <lineage>
        <taxon>Bacteria</taxon>
        <taxon>Pseudomonadati</taxon>
        <taxon>Bacteroidota</taxon>
        <taxon>Cytophagia</taxon>
        <taxon>Cytophagales</taxon>
        <taxon>Persicobacteraceae</taxon>
        <taxon>Fulvitalea</taxon>
    </lineage>
</organism>
<evidence type="ECO:0000256" key="2">
    <source>
        <dbReference type="SAM" id="SignalP"/>
    </source>
</evidence>
<dbReference type="AlphaFoldDB" id="A0AAU9CTM4"/>
<evidence type="ECO:0000313" key="5">
    <source>
        <dbReference type="Proteomes" id="UP001348817"/>
    </source>
</evidence>